<feature type="signal peptide" evidence="17">
    <location>
        <begin position="1"/>
        <end position="16"/>
    </location>
</feature>
<evidence type="ECO:0000256" key="14">
    <source>
        <dbReference type="ARBA" id="ARBA00023288"/>
    </source>
</evidence>
<comment type="caution">
    <text evidence="15">Lacks conserved residue(s) required for the propagation of feature annotation.</text>
</comment>
<dbReference type="PROSITE" id="PS52012">
    <property type="entry name" value="CFEM"/>
    <property type="match status" value="1"/>
</dbReference>
<evidence type="ECO:0000256" key="5">
    <source>
        <dbReference type="ARBA" id="ARBA00022525"/>
    </source>
</evidence>
<keyword evidence="10 15" id="KW-0408">Iron</keyword>
<comment type="similarity">
    <text evidence="3">Belongs to the RBT5 family.</text>
</comment>
<keyword evidence="20" id="KW-1185">Reference proteome</keyword>
<accession>A0A0D2GZX7</accession>
<dbReference type="Proteomes" id="UP000053617">
    <property type="component" value="Unassembled WGS sequence"/>
</dbReference>
<evidence type="ECO:0000256" key="1">
    <source>
        <dbReference type="ARBA" id="ARBA00004609"/>
    </source>
</evidence>
<dbReference type="PANTHER" id="PTHR37928:SF1">
    <property type="entry name" value="CFEM DOMAIN PROTEIN (AFU_ORTHOLOGUE AFUA_6G14090)"/>
    <property type="match status" value="1"/>
</dbReference>
<evidence type="ECO:0000256" key="17">
    <source>
        <dbReference type="SAM" id="SignalP"/>
    </source>
</evidence>
<keyword evidence="12" id="KW-1015">Disulfide bond</keyword>
<keyword evidence="7" id="KW-0336">GPI-anchor</keyword>
<dbReference type="InterPro" id="IPR051735">
    <property type="entry name" value="CFEM_domain"/>
</dbReference>
<dbReference type="GO" id="GO:0098552">
    <property type="term" value="C:side of membrane"/>
    <property type="evidence" value="ECO:0007669"/>
    <property type="project" value="UniProtKB-KW"/>
</dbReference>
<protein>
    <submittedName>
        <fullName evidence="19">Rhinocladiella mackenziei CBS 650.93 unplaced genomic scaffold supercont1.5, whole genome shotgun sequence</fullName>
    </submittedName>
</protein>
<dbReference type="GeneID" id="25295377"/>
<feature type="compositionally biased region" description="Low complexity" evidence="16">
    <location>
        <begin position="163"/>
        <end position="175"/>
    </location>
</feature>
<feature type="binding site" description="axial binding residue" evidence="15">
    <location>
        <position position="50"/>
    </location>
    <ligand>
        <name>heme</name>
        <dbReference type="ChEBI" id="CHEBI:30413"/>
    </ligand>
    <ligandPart>
        <name>Fe</name>
        <dbReference type="ChEBI" id="CHEBI:18248"/>
    </ligandPart>
</feature>
<comment type="subcellular location">
    <subcellularLocation>
        <location evidence="1">Cell membrane</location>
        <topology evidence="1">Lipid-anchor</topology>
        <topology evidence="1">GPI-anchor</topology>
    </subcellularLocation>
    <subcellularLocation>
        <location evidence="2">Secreted</location>
    </subcellularLocation>
</comment>
<evidence type="ECO:0000313" key="19">
    <source>
        <dbReference type="EMBL" id="KIX03753.1"/>
    </source>
</evidence>
<dbReference type="HOGENOM" id="CLU_063084_0_1_1"/>
<sequence>MKTLIVAAAFAGAALAQSLSDLPECGQLCINNMLGAASSLGCPPVNGQPDATCLCANPDFGYGVRDCANEVCPSGTDTNSIIQYGLSYCAAAAPGTSAGALSATSALTAGGTATGTAGTTGSGDIGGSSTPISTETLFSTLTTDGSTITSAIGTSTLYSATGAGATGPSPATTGAETSPATAGGETSPATAGGETSPTTAGAETSPAPTGAETSPTTAGSENAAKPIMSVAANGLVGVAGVAAILLL</sequence>
<evidence type="ECO:0000256" key="9">
    <source>
        <dbReference type="ARBA" id="ARBA00022729"/>
    </source>
</evidence>
<keyword evidence="5" id="KW-0964">Secreted</keyword>
<evidence type="ECO:0000256" key="12">
    <source>
        <dbReference type="ARBA" id="ARBA00023157"/>
    </source>
</evidence>
<evidence type="ECO:0000256" key="8">
    <source>
        <dbReference type="ARBA" id="ARBA00022723"/>
    </source>
</evidence>
<gene>
    <name evidence="19" type="ORF">Z518_07306</name>
</gene>
<evidence type="ECO:0000256" key="3">
    <source>
        <dbReference type="ARBA" id="ARBA00010031"/>
    </source>
</evidence>
<dbReference type="RefSeq" id="XP_013270889.1">
    <property type="nucleotide sequence ID" value="XM_013415435.1"/>
</dbReference>
<keyword evidence="14" id="KW-0449">Lipoprotein</keyword>
<evidence type="ECO:0000256" key="16">
    <source>
        <dbReference type="SAM" id="MobiDB-lite"/>
    </source>
</evidence>
<evidence type="ECO:0000256" key="11">
    <source>
        <dbReference type="ARBA" id="ARBA00023136"/>
    </source>
</evidence>
<dbReference type="EMBL" id="KN847479">
    <property type="protein sequence ID" value="KIX03753.1"/>
    <property type="molecule type" value="Genomic_DNA"/>
</dbReference>
<dbReference type="Pfam" id="PF05730">
    <property type="entry name" value="CFEM"/>
    <property type="match status" value="1"/>
</dbReference>
<feature type="domain" description="CFEM" evidence="18">
    <location>
        <begin position="1"/>
        <end position="116"/>
    </location>
</feature>
<dbReference type="GO" id="GO:0046872">
    <property type="term" value="F:metal ion binding"/>
    <property type="evidence" value="ECO:0007669"/>
    <property type="project" value="UniProtKB-UniRule"/>
</dbReference>
<evidence type="ECO:0000256" key="2">
    <source>
        <dbReference type="ARBA" id="ARBA00004613"/>
    </source>
</evidence>
<dbReference type="InterPro" id="IPR008427">
    <property type="entry name" value="Extracellular_membr_CFEM_dom"/>
</dbReference>
<evidence type="ECO:0000256" key="6">
    <source>
        <dbReference type="ARBA" id="ARBA00022617"/>
    </source>
</evidence>
<feature type="chain" id="PRO_5002243304" evidence="17">
    <location>
        <begin position="17"/>
        <end position="247"/>
    </location>
</feature>
<keyword evidence="9 17" id="KW-0732">Signal</keyword>
<evidence type="ECO:0000256" key="4">
    <source>
        <dbReference type="ARBA" id="ARBA00022475"/>
    </source>
</evidence>
<feature type="region of interest" description="Disordered" evidence="16">
    <location>
        <begin position="163"/>
        <end position="220"/>
    </location>
</feature>
<evidence type="ECO:0000256" key="10">
    <source>
        <dbReference type="ARBA" id="ARBA00023004"/>
    </source>
</evidence>
<dbReference type="VEuPathDB" id="FungiDB:Z518_07306"/>
<keyword evidence="8 15" id="KW-0479">Metal-binding</keyword>
<feature type="compositionally biased region" description="Polar residues" evidence="16">
    <location>
        <begin position="211"/>
        <end position="220"/>
    </location>
</feature>
<keyword evidence="13" id="KW-0325">Glycoprotein</keyword>
<dbReference type="PANTHER" id="PTHR37928">
    <property type="entry name" value="CFEM DOMAIN PROTEIN (AFU_ORTHOLOGUE AFUA_6G14090)"/>
    <property type="match status" value="1"/>
</dbReference>
<dbReference type="GO" id="GO:0005886">
    <property type="term" value="C:plasma membrane"/>
    <property type="evidence" value="ECO:0007669"/>
    <property type="project" value="UniProtKB-SubCell"/>
</dbReference>
<dbReference type="GO" id="GO:0005576">
    <property type="term" value="C:extracellular region"/>
    <property type="evidence" value="ECO:0007669"/>
    <property type="project" value="UniProtKB-SubCell"/>
</dbReference>
<evidence type="ECO:0000259" key="18">
    <source>
        <dbReference type="PROSITE" id="PS52012"/>
    </source>
</evidence>
<evidence type="ECO:0000256" key="7">
    <source>
        <dbReference type="ARBA" id="ARBA00022622"/>
    </source>
</evidence>
<dbReference type="SMART" id="SM00747">
    <property type="entry name" value="CFEM"/>
    <property type="match status" value="1"/>
</dbReference>
<feature type="compositionally biased region" description="Polar residues" evidence="16">
    <location>
        <begin position="187"/>
        <end position="202"/>
    </location>
</feature>
<name>A0A0D2GZX7_9EURO</name>
<evidence type="ECO:0000313" key="20">
    <source>
        <dbReference type="Proteomes" id="UP000053617"/>
    </source>
</evidence>
<keyword evidence="6 15" id="KW-0349">Heme</keyword>
<reference evidence="19 20" key="1">
    <citation type="submission" date="2015-01" db="EMBL/GenBank/DDBJ databases">
        <title>The Genome Sequence of Rhinocladiella mackenzie CBS 650.93.</title>
        <authorList>
            <consortium name="The Broad Institute Genomics Platform"/>
            <person name="Cuomo C."/>
            <person name="de Hoog S."/>
            <person name="Gorbushina A."/>
            <person name="Stielow B."/>
            <person name="Teixiera M."/>
            <person name="Abouelleil A."/>
            <person name="Chapman S.B."/>
            <person name="Priest M."/>
            <person name="Young S.K."/>
            <person name="Wortman J."/>
            <person name="Nusbaum C."/>
            <person name="Birren B."/>
        </authorList>
    </citation>
    <scope>NUCLEOTIDE SEQUENCE [LARGE SCALE GENOMIC DNA]</scope>
    <source>
        <strain evidence="19 20">CBS 650.93</strain>
    </source>
</reference>
<proteinExistence type="inferred from homology"/>
<dbReference type="OrthoDB" id="1193027at2759"/>
<keyword evidence="11" id="KW-0472">Membrane</keyword>
<evidence type="ECO:0000256" key="15">
    <source>
        <dbReference type="PROSITE-ProRule" id="PRU01356"/>
    </source>
</evidence>
<keyword evidence="4" id="KW-1003">Cell membrane</keyword>
<organism evidence="19 20">
    <name type="scientific">Rhinocladiella mackenziei CBS 650.93</name>
    <dbReference type="NCBI Taxonomy" id="1442369"/>
    <lineage>
        <taxon>Eukaryota</taxon>
        <taxon>Fungi</taxon>
        <taxon>Dikarya</taxon>
        <taxon>Ascomycota</taxon>
        <taxon>Pezizomycotina</taxon>
        <taxon>Eurotiomycetes</taxon>
        <taxon>Chaetothyriomycetidae</taxon>
        <taxon>Chaetothyriales</taxon>
        <taxon>Herpotrichiellaceae</taxon>
        <taxon>Rhinocladiella</taxon>
    </lineage>
</organism>
<evidence type="ECO:0000256" key="13">
    <source>
        <dbReference type="ARBA" id="ARBA00023180"/>
    </source>
</evidence>
<dbReference type="AlphaFoldDB" id="A0A0D2GZX7"/>